<evidence type="ECO:0000256" key="5">
    <source>
        <dbReference type="ARBA" id="ARBA00022840"/>
    </source>
</evidence>
<proteinExistence type="predicted"/>
<dbReference type="Ensembl" id="ENSGALT00010052476.1">
    <property type="protein sequence ID" value="ENSGALP00010031383.1"/>
    <property type="gene ID" value="ENSGALG00010021616.1"/>
</dbReference>
<reference evidence="8" key="1">
    <citation type="submission" date="2020-11" db="EMBL/GenBank/DDBJ databases">
        <title>Gallus gallus (Chicken) genome, bGalGal1, GRCg7b, maternal haplotype autosomes + Z &amp; W.</title>
        <authorList>
            <person name="Warren W."/>
            <person name="Formenti G."/>
            <person name="Fedrigo O."/>
            <person name="Haase B."/>
            <person name="Mountcastle J."/>
            <person name="Balacco J."/>
            <person name="Tracey A."/>
            <person name="Schneider V."/>
            <person name="Okimoto R."/>
            <person name="Cheng H."/>
            <person name="Hawken R."/>
            <person name="Howe K."/>
            <person name="Jarvis E.D."/>
        </authorList>
    </citation>
    <scope>NUCLEOTIDE SEQUENCE [LARGE SCALE GENOMIC DNA]</scope>
    <source>
        <strain evidence="8">Broiler</strain>
    </source>
</reference>
<keyword evidence="2" id="KW-0963">Cytoplasm</keyword>
<protein>
    <recommendedName>
        <fullName evidence="10">Tubulin monoglycylase TTLL3</fullName>
    </recommendedName>
</protein>
<evidence type="ECO:0000256" key="4">
    <source>
        <dbReference type="ARBA" id="ARBA00022741"/>
    </source>
</evidence>
<organism evidence="8 9">
    <name type="scientific">Gallus gallus</name>
    <name type="common">Chicken</name>
    <dbReference type="NCBI Taxonomy" id="9031"/>
    <lineage>
        <taxon>Eukaryota</taxon>
        <taxon>Metazoa</taxon>
        <taxon>Chordata</taxon>
        <taxon>Craniata</taxon>
        <taxon>Vertebrata</taxon>
        <taxon>Euteleostomi</taxon>
        <taxon>Archelosauria</taxon>
        <taxon>Archosauria</taxon>
        <taxon>Dinosauria</taxon>
        <taxon>Saurischia</taxon>
        <taxon>Theropoda</taxon>
        <taxon>Coelurosauria</taxon>
        <taxon>Aves</taxon>
        <taxon>Neognathae</taxon>
        <taxon>Galloanserae</taxon>
        <taxon>Galliformes</taxon>
        <taxon>Phasianidae</taxon>
        <taxon>Phasianinae</taxon>
        <taxon>Gallus</taxon>
    </lineage>
</organism>
<dbReference type="Pfam" id="PF03133">
    <property type="entry name" value="TTL"/>
    <property type="match status" value="1"/>
</dbReference>
<keyword evidence="9" id="KW-1185">Reference proteome</keyword>
<reference evidence="8" key="3">
    <citation type="submission" date="2025-09" db="UniProtKB">
        <authorList>
            <consortium name="Ensembl"/>
        </authorList>
    </citation>
    <scope>IDENTIFICATION</scope>
    <source>
        <strain evidence="8">broiler</strain>
    </source>
</reference>
<reference evidence="8" key="2">
    <citation type="submission" date="2025-08" db="UniProtKB">
        <authorList>
            <consortium name="Ensembl"/>
        </authorList>
    </citation>
    <scope>IDENTIFICATION</scope>
    <source>
        <strain evidence="8">broiler</strain>
    </source>
</reference>
<evidence type="ECO:0000256" key="2">
    <source>
        <dbReference type="ARBA" id="ARBA00022490"/>
    </source>
</evidence>
<evidence type="ECO:0000313" key="8">
    <source>
        <dbReference type="Ensembl" id="ENSGALP00010031383.1"/>
    </source>
</evidence>
<evidence type="ECO:0008006" key="10">
    <source>
        <dbReference type="Google" id="ProtNLM"/>
    </source>
</evidence>
<dbReference type="AlphaFoldDB" id="A0A8V0ZDL9"/>
<dbReference type="FunCoup" id="A0A8V0ZDL9">
    <property type="interactions" value="5"/>
</dbReference>
<evidence type="ECO:0000256" key="6">
    <source>
        <dbReference type="ARBA" id="ARBA00048944"/>
    </source>
</evidence>
<evidence type="ECO:0000256" key="7">
    <source>
        <dbReference type="SAM" id="MobiDB-lite"/>
    </source>
</evidence>
<dbReference type="GeneTree" id="ENSGT00940000154857"/>
<keyword evidence="4" id="KW-0547">Nucleotide-binding</keyword>
<dbReference type="InterPro" id="IPR004344">
    <property type="entry name" value="TTL/TTLL_fam"/>
</dbReference>
<dbReference type="PANTHER" id="PTHR45870">
    <property type="entry name" value="TUBULIN MONOGLYCYLASE TTLL3"/>
    <property type="match status" value="1"/>
</dbReference>
<name>A0A8V0ZDL9_CHICK</name>
<keyword evidence="3" id="KW-0436">Ligase</keyword>
<dbReference type="SUPFAM" id="SSF56059">
    <property type="entry name" value="Glutathione synthetase ATP-binding domain-like"/>
    <property type="match status" value="1"/>
</dbReference>
<dbReference type="InterPro" id="IPR051437">
    <property type="entry name" value="TTLL_monoglycylase"/>
</dbReference>
<evidence type="ECO:0000256" key="3">
    <source>
        <dbReference type="ARBA" id="ARBA00022598"/>
    </source>
</evidence>
<dbReference type="GO" id="GO:0005524">
    <property type="term" value="F:ATP binding"/>
    <property type="evidence" value="ECO:0007669"/>
    <property type="project" value="UniProtKB-KW"/>
</dbReference>
<dbReference type="GO" id="GO:0070735">
    <property type="term" value="F:protein-glycine ligase activity"/>
    <property type="evidence" value="ECO:0007669"/>
    <property type="project" value="UniProtKB-ARBA"/>
</dbReference>
<evidence type="ECO:0000256" key="1">
    <source>
        <dbReference type="ARBA" id="ARBA00004611"/>
    </source>
</evidence>
<keyword evidence="5" id="KW-0067">ATP-binding</keyword>
<sequence>MRMEGERNVWIIKPGAASRGRGIVCAARLDQLLRLAGGAGREGRWVVQKYVERPLLIFGTKFDVRQWFLVTDWNPLTVWFYRECYLRFCSQPFSLRRLDAAVHLCNQAVQRHCRPGLSRHPQLPADNTWSCHQLQAYLAQQGQAGVWAEVMVPGMKAAVVRAVRCSQGLVRDRKGSFELYGADFIFGEDFQPWLLEINASPTMAGSTAVTGRLCAGVQRDTLRVVIDRRDDPDCPTGAFELIYKQVGRGAEGGLGGCEEGGHSPVLPTCPPTGGRAHRELRGAEAGGGRQLPAQTTPCCPLPGCCSRGSRGQGPPVCCGDAGQADPRVSAPAQRPSPCAHCTSPGSSPPPQPPAPAAEHSAPWRGGGT</sequence>
<feature type="compositionally biased region" description="Pro residues" evidence="7">
    <location>
        <begin position="346"/>
        <end position="355"/>
    </location>
</feature>
<dbReference type="Proteomes" id="UP000000539">
    <property type="component" value="Chromosome 12"/>
</dbReference>
<comment type="catalytic activity">
    <reaction evidence="6">
        <text>L-glutamyl-[protein] + glycine + ATP = glycyl-L-glutamyl-[protein] + ADP + phosphate + H(+)</text>
        <dbReference type="Rhea" id="RHEA:67180"/>
        <dbReference type="Rhea" id="RHEA-COMP:10208"/>
        <dbReference type="Rhea" id="RHEA-COMP:17207"/>
        <dbReference type="ChEBI" id="CHEBI:15378"/>
        <dbReference type="ChEBI" id="CHEBI:29973"/>
        <dbReference type="ChEBI" id="CHEBI:30616"/>
        <dbReference type="ChEBI" id="CHEBI:43474"/>
        <dbReference type="ChEBI" id="CHEBI:57305"/>
        <dbReference type="ChEBI" id="CHEBI:167890"/>
        <dbReference type="ChEBI" id="CHEBI:456216"/>
    </reaction>
    <physiologicalReaction direction="left-to-right" evidence="6">
        <dbReference type="Rhea" id="RHEA:67181"/>
    </physiologicalReaction>
</comment>
<dbReference type="PROSITE" id="PS51221">
    <property type="entry name" value="TTL"/>
    <property type="match status" value="1"/>
</dbReference>
<dbReference type="Gene3D" id="3.30.470.20">
    <property type="entry name" value="ATP-grasp fold, B domain"/>
    <property type="match status" value="1"/>
</dbReference>
<comment type="subcellular location">
    <subcellularLocation>
        <location evidence="1">Cytoplasm</location>
        <location evidence="1">Cytoskeleton</location>
        <location evidence="1">Flagellum axoneme</location>
    </subcellularLocation>
</comment>
<feature type="region of interest" description="Disordered" evidence="7">
    <location>
        <begin position="322"/>
        <end position="368"/>
    </location>
</feature>
<dbReference type="PANTHER" id="PTHR45870:SF2">
    <property type="entry name" value="TUBULIN MONOGLYCYLASE TTLL3"/>
    <property type="match status" value="1"/>
</dbReference>
<evidence type="ECO:0000313" key="9">
    <source>
        <dbReference type="Proteomes" id="UP000000539"/>
    </source>
</evidence>
<accession>A0A8V0ZDL9</accession>